<comment type="subcellular location">
    <subcellularLocation>
        <location evidence="1">Membrane</location>
        <topology evidence="1">Multi-pass membrane protein</topology>
    </subcellularLocation>
</comment>
<dbReference type="InterPro" id="IPR009887">
    <property type="entry name" value="ANKH"/>
</dbReference>
<feature type="transmembrane region" description="Helical" evidence="6">
    <location>
        <begin position="130"/>
        <end position="151"/>
    </location>
</feature>
<feature type="transmembrane region" description="Helical" evidence="6">
    <location>
        <begin position="304"/>
        <end position="326"/>
    </location>
</feature>
<keyword evidence="2" id="KW-0813">Transport</keyword>
<feature type="transmembrane region" description="Helical" evidence="6">
    <location>
        <begin position="90"/>
        <end position="118"/>
    </location>
</feature>
<feature type="transmembrane region" description="Helical" evidence="6">
    <location>
        <begin position="341"/>
        <end position="362"/>
    </location>
</feature>
<dbReference type="GO" id="GO:0030504">
    <property type="term" value="F:inorganic diphosphate transmembrane transporter activity"/>
    <property type="evidence" value="ECO:0007669"/>
    <property type="project" value="TreeGrafter"/>
</dbReference>
<dbReference type="Proteomes" id="UP000528322">
    <property type="component" value="Unassembled WGS sequence"/>
</dbReference>
<comment type="caution">
    <text evidence="7">The sequence shown here is derived from an EMBL/GenBank/DDBJ whole genome shotgun (WGS) entry which is preliminary data.</text>
</comment>
<keyword evidence="8" id="KW-1185">Reference proteome</keyword>
<keyword evidence="3 6" id="KW-0812">Transmembrane</keyword>
<evidence type="ECO:0000313" key="7">
    <source>
        <dbReference type="EMBL" id="MBB5020699.1"/>
    </source>
</evidence>
<dbReference type="EMBL" id="JACHID010000001">
    <property type="protein sequence ID" value="MBB5020699.1"/>
    <property type="molecule type" value="Genomic_DNA"/>
</dbReference>
<evidence type="ECO:0000256" key="4">
    <source>
        <dbReference type="ARBA" id="ARBA00022989"/>
    </source>
</evidence>
<protein>
    <submittedName>
        <fullName evidence="7">Na+-driven multidrug efflux pump</fullName>
    </submittedName>
</protein>
<feature type="transmembrane region" description="Helical" evidence="6">
    <location>
        <begin position="189"/>
        <end position="211"/>
    </location>
</feature>
<evidence type="ECO:0000256" key="3">
    <source>
        <dbReference type="ARBA" id="ARBA00022692"/>
    </source>
</evidence>
<feature type="transmembrane region" description="Helical" evidence="6">
    <location>
        <begin position="264"/>
        <end position="284"/>
    </location>
</feature>
<dbReference type="AlphaFoldDB" id="A0A7W8DFU5"/>
<evidence type="ECO:0000256" key="1">
    <source>
        <dbReference type="ARBA" id="ARBA00004141"/>
    </source>
</evidence>
<keyword evidence="5 6" id="KW-0472">Membrane</keyword>
<evidence type="ECO:0000256" key="6">
    <source>
        <dbReference type="SAM" id="Phobius"/>
    </source>
</evidence>
<sequence length="441" mass="47808">MSSPDLSPRPLVSYREIILFSLPLLFTTQFMSISHTLINAFLARLDNQVEVLAGFGLGITLYLFIGSLSYANSHIASSSIRGRQSLHRMLVFSALLGAFIALLVFLVVHTGLAAFLFLEIFGVSDVIAGYALQTLICLVPLSLFTSMRGTLQGVLARARRTMLITTGVVIRIVSLILMLPVLMLLFDGVIVGALGLMGGVAVESLAVAFFCRSHMRQLRQVQEDSAMGYGALLGFAAPLMYAMSMQHLGTLLVNGMVAKVSDSAYGLAAFTIVRGFIFLFYGPFQSMQQTVITLGQDARSMERIVRFGVALFSLLSLTLLSVQFLIPHIVLIQWMAIEPPLVSYLGWPVVLTVLYGALYSTGHFLKASTTRELKTLRIGFSSSLKLTCVVMASAVLLLSGLEGNGAMLGIGLLVIGEIAEVSLLLAVRWRKELQSRPVTGS</sequence>
<reference evidence="7 8" key="1">
    <citation type="submission" date="2020-08" db="EMBL/GenBank/DDBJ databases">
        <title>Genomic Encyclopedia of Type Strains, Phase IV (KMG-IV): sequencing the most valuable type-strain genomes for metagenomic binning, comparative biology and taxonomic classification.</title>
        <authorList>
            <person name="Goeker M."/>
        </authorList>
    </citation>
    <scope>NUCLEOTIDE SEQUENCE [LARGE SCALE GENOMIC DNA]</scope>
    <source>
        <strain evidence="7 8">DSM 22071</strain>
    </source>
</reference>
<feature type="transmembrane region" description="Helical" evidence="6">
    <location>
        <begin position="383"/>
        <end position="401"/>
    </location>
</feature>
<accession>A0A7W8DFU5</accession>
<dbReference type="Pfam" id="PF07260">
    <property type="entry name" value="ANKH"/>
    <property type="match status" value="1"/>
</dbReference>
<dbReference type="GO" id="GO:0035435">
    <property type="term" value="P:phosphate ion transmembrane transport"/>
    <property type="evidence" value="ECO:0007669"/>
    <property type="project" value="InterPro"/>
</dbReference>
<dbReference type="PANTHER" id="PTHR28384:SF1">
    <property type="entry name" value="PROGRESSIVE ANKYLOSIS PROTEIN HOMOLOG"/>
    <property type="match status" value="1"/>
</dbReference>
<gene>
    <name evidence="7" type="ORF">HNR37_000002</name>
</gene>
<feature type="transmembrane region" description="Helical" evidence="6">
    <location>
        <begin position="51"/>
        <end position="70"/>
    </location>
</feature>
<dbReference type="RefSeq" id="WP_183727999.1">
    <property type="nucleotide sequence ID" value="NZ_JACHID010000001.1"/>
</dbReference>
<name>A0A7W8DFU5_9BACT</name>
<evidence type="ECO:0000256" key="2">
    <source>
        <dbReference type="ARBA" id="ARBA00022448"/>
    </source>
</evidence>
<feature type="transmembrane region" description="Helical" evidence="6">
    <location>
        <begin position="226"/>
        <end position="244"/>
    </location>
</feature>
<evidence type="ECO:0000256" key="5">
    <source>
        <dbReference type="ARBA" id="ARBA00023136"/>
    </source>
</evidence>
<dbReference type="PANTHER" id="PTHR28384">
    <property type="entry name" value="PROGRESSIVE ANKYLOSIS PROTEIN HOMOLOG"/>
    <property type="match status" value="1"/>
</dbReference>
<feature type="transmembrane region" description="Helical" evidence="6">
    <location>
        <begin position="12"/>
        <end position="31"/>
    </location>
</feature>
<dbReference type="GO" id="GO:0005886">
    <property type="term" value="C:plasma membrane"/>
    <property type="evidence" value="ECO:0007669"/>
    <property type="project" value="TreeGrafter"/>
</dbReference>
<feature type="transmembrane region" description="Helical" evidence="6">
    <location>
        <begin position="407"/>
        <end position="427"/>
    </location>
</feature>
<feature type="transmembrane region" description="Helical" evidence="6">
    <location>
        <begin position="163"/>
        <end position="183"/>
    </location>
</feature>
<dbReference type="GO" id="GO:0005315">
    <property type="term" value="F:phosphate transmembrane transporter activity"/>
    <property type="evidence" value="ECO:0007669"/>
    <property type="project" value="InterPro"/>
</dbReference>
<evidence type="ECO:0000313" key="8">
    <source>
        <dbReference type="Proteomes" id="UP000528322"/>
    </source>
</evidence>
<proteinExistence type="predicted"/>
<keyword evidence="4 6" id="KW-1133">Transmembrane helix</keyword>
<organism evidence="7 8">
    <name type="scientific">Desulfurispira natronophila</name>
    <dbReference type="NCBI Taxonomy" id="682562"/>
    <lineage>
        <taxon>Bacteria</taxon>
        <taxon>Pseudomonadati</taxon>
        <taxon>Chrysiogenota</taxon>
        <taxon>Chrysiogenia</taxon>
        <taxon>Chrysiogenales</taxon>
        <taxon>Chrysiogenaceae</taxon>
        <taxon>Desulfurispira</taxon>
    </lineage>
</organism>